<name>A0A3B0VEE9_9ZZZZ</name>
<evidence type="ECO:0000256" key="1">
    <source>
        <dbReference type="SAM" id="Phobius"/>
    </source>
</evidence>
<feature type="transmembrane region" description="Helical" evidence="1">
    <location>
        <begin position="228"/>
        <end position="245"/>
    </location>
</feature>
<dbReference type="Pfam" id="PF20539">
    <property type="entry name" value="DUF6754"/>
    <property type="match status" value="1"/>
</dbReference>
<protein>
    <recommendedName>
        <fullName evidence="2">DUF6754 domain-containing protein</fullName>
    </recommendedName>
</protein>
<feature type="domain" description="DUF6754" evidence="2">
    <location>
        <begin position="6"/>
        <end position="241"/>
    </location>
</feature>
<gene>
    <name evidence="3" type="ORF">MNBD_CHLOROFLEXI01-1910</name>
</gene>
<keyword evidence="1" id="KW-0472">Membrane</keyword>
<accession>A0A3B0VEE9</accession>
<proteinExistence type="predicted"/>
<dbReference type="EMBL" id="UOEU01000033">
    <property type="protein sequence ID" value="VAW30204.1"/>
    <property type="molecule type" value="Genomic_DNA"/>
</dbReference>
<keyword evidence="1" id="KW-1133">Transmembrane helix</keyword>
<dbReference type="InterPro" id="IPR046642">
    <property type="entry name" value="DUF6754"/>
</dbReference>
<dbReference type="AlphaFoldDB" id="A0A3B0VEE9"/>
<evidence type="ECO:0000313" key="3">
    <source>
        <dbReference type="EMBL" id="VAW30204.1"/>
    </source>
</evidence>
<organism evidence="3">
    <name type="scientific">hydrothermal vent metagenome</name>
    <dbReference type="NCBI Taxonomy" id="652676"/>
    <lineage>
        <taxon>unclassified sequences</taxon>
        <taxon>metagenomes</taxon>
        <taxon>ecological metagenomes</taxon>
    </lineage>
</organism>
<sequence>MTPLIVLAILLVLLLLLFLLTRSGRAGRTAVLRPLTSFDGLEGQIGRAIESGRQLHLTLGQASLVGNAAPTSISATAVLDQLAKDGCANGTPPLISVGDGTLLPLAQGSLQYALAQAGRSGDFDLSLTQFVAHNTDPFAYSAGVASLLQQQHVASNIMVGRFGSELAIMAEAANRQNIEQVIGTDDPTALAVATAVSNNVLIGEELFATAAYLEGNASQIASLQLQDILRWIIVLFILGTAVFQFL</sequence>
<evidence type="ECO:0000259" key="2">
    <source>
        <dbReference type="Pfam" id="PF20539"/>
    </source>
</evidence>
<reference evidence="3" key="1">
    <citation type="submission" date="2018-06" db="EMBL/GenBank/DDBJ databases">
        <authorList>
            <person name="Zhirakovskaya E."/>
        </authorList>
    </citation>
    <scope>NUCLEOTIDE SEQUENCE</scope>
</reference>
<keyword evidence="1" id="KW-0812">Transmembrane</keyword>